<dbReference type="Proteomes" id="UP001529272">
    <property type="component" value="Unassembled WGS sequence"/>
</dbReference>
<organism evidence="2 3">
    <name type="scientific">Mycobacterium intracellulare subsp. chimaera</name>
    <dbReference type="NCBI Taxonomy" id="222805"/>
    <lineage>
        <taxon>Bacteria</taxon>
        <taxon>Bacillati</taxon>
        <taxon>Actinomycetota</taxon>
        <taxon>Actinomycetes</taxon>
        <taxon>Mycobacteriales</taxon>
        <taxon>Mycobacteriaceae</taxon>
        <taxon>Mycobacterium</taxon>
        <taxon>Mycobacterium avium complex (MAC)</taxon>
    </lineage>
</organism>
<evidence type="ECO:0000313" key="3">
    <source>
        <dbReference type="Proteomes" id="UP001529272"/>
    </source>
</evidence>
<feature type="region of interest" description="Disordered" evidence="1">
    <location>
        <begin position="1"/>
        <end position="34"/>
    </location>
</feature>
<keyword evidence="3" id="KW-1185">Reference proteome</keyword>
<name>A0ABT7P7K9_MYCIT</name>
<feature type="compositionally biased region" description="Basic and acidic residues" evidence="1">
    <location>
        <begin position="1"/>
        <end position="14"/>
    </location>
</feature>
<reference evidence="2 3" key="2">
    <citation type="submission" date="2023-06" db="EMBL/GenBank/DDBJ databases">
        <title>Itaconate inhibition of nontuberculous mycobacteria.</title>
        <authorList>
            <person name="Breen P."/>
            <person name="Zimbric M."/>
            <person name="Caverly L."/>
        </authorList>
    </citation>
    <scope>NUCLEOTIDE SEQUENCE [LARGE SCALE GENOMIC DNA]</scope>
    <source>
        <strain evidence="2 3">FLAC1071</strain>
    </source>
</reference>
<protein>
    <submittedName>
        <fullName evidence="2">Uncharacterized protein</fullName>
    </submittedName>
</protein>
<proteinExistence type="predicted"/>
<comment type="caution">
    <text evidence="2">The sequence shown here is derived from an EMBL/GenBank/DDBJ whole genome shotgun (WGS) entry which is preliminary data.</text>
</comment>
<sequence length="54" mass="5908">MATDHYETPEHLWEGKGPSRNADGSPRRDSTPSEVAWFSGLGQALATNVSRHEA</sequence>
<accession>A0ABT7P7K9</accession>
<evidence type="ECO:0000256" key="1">
    <source>
        <dbReference type="SAM" id="MobiDB-lite"/>
    </source>
</evidence>
<dbReference type="EMBL" id="JASZZX010000033">
    <property type="protein sequence ID" value="MDM3929272.1"/>
    <property type="molecule type" value="Genomic_DNA"/>
</dbReference>
<gene>
    <name evidence="2" type="ORF">QRB35_25145</name>
</gene>
<evidence type="ECO:0000313" key="2">
    <source>
        <dbReference type="EMBL" id="MDM3929272.1"/>
    </source>
</evidence>
<reference evidence="3" key="1">
    <citation type="submission" date="2023-06" db="EMBL/GenBank/DDBJ databases">
        <title>Itaconate inhibition of nontuberculous mycobacteria.</title>
        <authorList>
            <person name="Spilker T."/>
        </authorList>
    </citation>
    <scope>NUCLEOTIDE SEQUENCE [LARGE SCALE GENOMIC DNA]</scope>
    <source>
        <strain evidence="3">FLAC1071</strain>
    </source>
</reference>
<dbReference type="RefSeq" id="WP_158514603.1">
    <property type="nucleotide sequence ID" value="NZ_CP012886.2"/>
</dbReference>